<dbReference type="EMBL" id="QZAA01000199">
    <property type="protein sequence ID" value="RQD74573.1"/>
    <property type="molecule type" value="Genomic_DNA"/>
</dbReference>
<name>A0A424YBX0_9FIRM</name>
<dbReference type="PANTHER" id="PTHR42947">
    <property type="entry name" value="COB--COM HETERODISULFIDE REDUCTASE SUBUNIT B 1"/>
    <property type="match status" value="1"/>
</dbReference>
<dbReference type="Gene3D" id="1.20.1050.140">
    <property type="match status" value="1"/>
</dbReference>
<dbReference type="PANTHER" id="PTHR42947:SF1">
    <property type="entry name" value="COB--COM HETERODISULFIDE REDUCTASE SUBUNIT B 1"/>
    <property type="match status" value="1"/>
</dbReference>
<dbReference type="InterPro" id="IPR051278">
    <property type="entry name" value="HdrB/HdrD_reductase"/>
</dbReference>
<evidence type="ECO:0000259" key="2">
    <source>
        <dbReference type="Pfam" id="PF02754"/>
    </source>
</evidence>
<dbReference type="Proteomes" id="UP000285138">
    <property type="component" value="Unassembled WGS sequence"/>
</dbReference>
<sequence>MKIGYYPGCSLESTGIEYHLSNKAVAQQLGVELWELPDWNCCGASPAHQADLVLPNALNARNLAIAEEAGLDVVAPCAACYNRMCAAIEAVKNDPEELKRINDIIGRDYKATNKVYNMVEFFYDLVGLDKIAAQVQKKLTGLKVACYYGCLLVKPPELTRFDNPENPTTMDEIVETIGATPLVWPYKTECCGGGLAISKTEVVLKLGNDIFSYAQAIGADCLVTACPMCQLNLELRQPAMEKEYNVKFNMPVFEISELIGLSFGLSPKALGIHKHFVNTAPLLKEKQLA</sequence>
<organism evidence="3 4">
    <name type="scientific">Candidatus Syntrophonatronum acetioxidans</name>
    <dbReference type="NCBI Taxonomy" id="1795816"/>
    <lineage>
        <taxon>Bacteria</taxon>
        <taxon>Bacillati</taxon>
        <taxon>Bacillota</taxon>
        <taxon>Clostridia</taxon>
        <taxon>Eubacteriales</taxon>
        <taxon>Syntrophomonadaceae</taxon>
        <taxon>Candidatus Syntrophonatronum</taxon>
    </lineage>
</organism>
<evidence type="ECO:0000313" key="3">
    <source>
        <dbReference type="EMBL" id="RQD74573.1"/>
    </source>
</evidence>
<feature type="domain" description="Cysteine-rich" evidence="2">
    <location>
        <begin position="144"/>
        <end position="233"/>
    </location>
</feature>
<comment type="caution">
    <text evidence="3">The sequence shown here is derived from an EMBL/GenBank/DDBJ whole genome shotgun (WGS) entry which is preliminary data.</text>
</comment>
<keyword evidence="1" id="KW-0560">Oxidoreductase</keyword>
<feature type="domain" description="Cysteine-rich" evidence="2">
    <location>
        <begin position="4"/>
        <end position="83"/>
    </location>
</feature>
<dbReference type="AlphaFoldDB" id="A0A424YBX0"/>
<dbReference type="InterPro" id="IPR004017">
    <property type="entry name" value="Cys_rich_dom"/>
</dbReference>
<accession>A0A424YBX0</accession>
<evidence type="ECO:0000313" key="4">
    <source>
        <dbReference type="Proteomes" id="UP000285138"/>
    </source>
</evidence>
<evidence type="ECO:0000256" key="1">
    <source>
        <dbReference type="ARBA" id="ARBA00023002"/>
    </source>
</evidence>
<protein>
    <submittedName>
        <fullName evidence="3">Heterodisulfide reductase subunit B</fullName>
    </submittedName>
</protein>
<proteinExistence type="predicted"/>
<dbReference type="Pfam" id="PF02754">
    <property type="entry name" value="CCG"/>
    <property type="match status" value="2"/>
</dbReference>
<gene>
    <name evidence="3" type="ORF">D5R97_07580</name>
</gene>
<dbReference type="GO" id="GO:0016491">
    <property type="term" value="F:oxidoreductase activity"/>
    <property type="evidence" value="ECO:0007669"/>
    <property type="project" value="UniProtKB-KW"/>
</dbReference>
<reference evidence="3 4" key="1">
    <citation type="submission" date="2018-08" db="EMBL/GenBank/DDBJ databases">
        <title>The metabolism and importance of syntrophic acetate oxidation coupled to methane or sulfide production in haloalkaline environments.</title>
        <authorList>
            <person name="Timmers P.H.A."/>
            <person name="Vavourakis C.D."/>
            <person name="Sorokin D.Y."/>
            <person name="Sinninghe Damste J.S."/>
            <person name="Muyzer G."/>
            <person name="Stams A.J.M."/>
            <person name="Plugge C.M."/>
        </authorList>
    </citation>
    <scope>NUCLEOTIDE SEQUENCE [LARGE SCALE GENOMIC DNA]</scope>
    <source>
        <strain evidence="3">MSAO_Bac1</strain>
    </source>
</reference>